<dbReference type="AlphaFoldDB" id="A0A1V4J092"/>
<keyword evidence="1" id="KW-0233">DNA recombination</keyword>
<dbReference type="InterPro" id="IPR011010">
    <property type="entry name" value="DNA_brk_join_enz"/>
</dbReference>
<evidence type="ECO:0000259" key="2">
    <source>
        <dbReference type="PROSITE" id="PS51898"/>
    </source>
</evidence>
<accession>A0A1V4J092</accession>
<name>A0A1V4J092_9CLOT</name>
<dbReference type="InterPro" id="IPR050090">
    <property type="entry name" value="Tyrosine_recombinase_XerCD"/>
</dbReference>
<dbReference type="Gene3D" id="1.10.443.10">
    <property type="entry name" value="Intergrase catalytic core"/>
    <property type="match status" value="1"/>
</dbReference>
<dbReference type="EMBL" id="MZGT01000007">
    <property type="protein sequence ID" value="OPJ65510.1"/>
    <property type="molecule type" value="Genomic_DNA"/>
</dbReference>
<comment type="caution">
    <text evidence="3">The sequence shown here is derived from an EMBL/GenBank/DDBJ whole genome shotgun (WGS) entry which is preliminary data.</text>
</comment>
<dbReference type="Proteomes" id="UP000191056">
    <property type="component" value="Unassembled WGS sequence"/>
</dbReference>
<feature type="domain" description="Tyr recombinase" evidence="2">
    <location>
        <begin position="12"/>
        <end position="200"/>
    </location>
</feature>
<dbReference type="RefSeq" id="WP_169896756.1">
    <property type="nucleotide sequence ID" value="NZ_MZGT01000007.1"/>
</dbReference>
<gene>
    <name evidence="3" type="primary">xerD_2</name>
    <name evidence="3" type="ORF">CLCHR_07020</name>
</gene>
<dbReference type="GO" id="GO:0006310">
    <property type="term" value="P:DNA recombination"/>
    <property type="evidence" value="ECO:0007669"/>
    <property type="project" value="UniProtKB-KW"/>
</dbReference>
<dbReference type="InterPro" id="IPR013762">
    <property type="entry name" value="Integrase-like_cat_sf"/>
</dbReference>
<dbReference type="SUPFAM" id="SSF56349">
    <property type="entry name" value="DNA breaking-rejoining enzymes"/>
    <property type="match status" value="1"/>
</dbReference>
<evidence type="ECO:0000313" key="3">
    <source>
        <dbReference type="EMBL" id="OPJ65510.1"/>
    </source>
</evidence>
<reference evidence="3 4" key="1">
    <citation type="submission" date="2017-03" db="EMBL/GenBank/DDBJ databases">
        <title>Genome sequence of Clostridium chromiireducens DSM 23318.</title>
        <authorList>
            <person name="Poehlein A."/>
            <person name="Daniel R."/>
        </authorList>
    </citation>
    <scope>NUCLEOTIDE SEQUENCE [LARGE SCALE GENOMIC DNA]</scope>
    <source>
        <strain evidence="3 4">DSM 23318</strain>
    </source>
</reference>
<evidence type="ECO:0000256" key="1">
    <source>
        <dbReference type="ARBA" id="ARBA00023172"/>
    </source>
</evidence>
<dbReference type="Pfam" id="PF00589">
    <property type="entry name" value="Phage_integrase"/>
    <property type="match status" value="1"/>
</dbReference>
<dbReference type="PANTHER" id="PTHR30349">
    <property type="entry name" value="PHAGE INTEGRASE-RELATED"/>
    <property type="match status" value="1"/>
</dbReference>
<sequence>MIADNTLKVRANEVEPIKNIKDIAKIKQYLLGKSNKRDYMLFVLGINVGLRAGDLLSLKTREILNDGTIVDKVTIYEEKTDKKREFELNTSAKAAIRLYLDTLKEVDYESYLFKSRKGDGALTVEAAHKIIKTTLRELNIKGNYGTHSLRKTFAYHIYVNNIKTNPTIINTLQKMLNHSSASVTLRYIGITKEVISDVYNSLNL</sequence>
<evidence type="ECO:0000313" key="4">
    <source>
        <dbReference type="Proteomes" id="UP000191056"/>
    </source>
</evidence>
<dbReference type="PANTHER" id="PTHR30349:SF82">
    <property type="entry name" value="INTEGRASE_RECOMBINASE YOEC-RELATED"/>
    <property type="match status" value="1"/>
</dbReference>
<dbReference type="InterPro" id="IPR002104">
    <property type="entry name" value="Integrase_catalytic"/>
</dbReference>
<organism evidence="3 4">
    <name type="scientific">Clostridium chromiireducens</name>
    <dbReference type="NCBI Taxonomy" id="225345"/>
    <lineage>
        <taxon>Bacteria</taxon>
        <taxon>Bacillati</taxon>
        <taxon>Bacillota</taxon>
        <taxon>Clostridia</taxon>
        <taxon>Eubacteriales</taxon>
        <taxon>Clostridiaceae</taxon>
        <taxon>Clostridium</taxon>
    </lineage>
</organism>
<protein>
    <submittedName>
        <fullName evidence="3">Tyrosine recombinase XerD</fullName>
    </submittedName>
</protein>
<dbReference type="GO" id="GO:0003677">
    <property type="term" value="F:DNA binding"/>
    <property type="evidence" value="ECO:0007669"/>
    <property type="project" value="InterPro"/>
</dbReference>
<dbReference type="PROSITE" id="PS51898">
    <property type="entry name" value="TYR_RECOMBINASE"/>
    <property type="match status" value="1"/>
</dbReference>
<dbReference type="GO" id="GO:0015074">
    <property type="term" value="P:DNA integration"/>
    <property type="evidence" value="ECO:0007669"/>
    <property type="project" value="InterPro"/>
</dbReference>
<proteinExistence type="predicted"/>
<keyword evidence="4" id="KW-1185">Reference proteome</keyword>
<dbReference type="STRING" id="225345.CLCHR_07020"/>